<evidence type="ECO:0000313" key="1">
    <source>
        <dbReference type="EMBL" id="MEY2343669.1"/>
    </source>
</evidence>
<reference evidence="1" key="1">
    <citation type="submission" date="2021-05" db="EMBL/GenBank/DDBJ databases">
        <title>First report of NDM-5 and VEB-6 producing Proteus mirabilis isolated from blood of a sepsis patient in Kolkata, India.</title>
        <authorList>
            <person name="Halder G."/>
            <person name="Chaudhuri B."/>
            <person name="Dutta S."/>
        </authorList>
    </citation>
    <scope>NUCLEOTIDE SEQUENCE [LARGE SCALE GENOMIC DNA]</scope>
    <source>
        <strain evidence="1">7049</strain>
    </source>
</reference>
<accession>A0ABD5LTQ2</accession>
<gene>
    <name evidence="1" type="ORF">I3679_002960</name>
</gene>
<comment type="caution">
    <text evidence="1">The sequence shown here is derived from an EMBL/GenBank/DDBJ whole genome shotgun (WGS) entry which is preliminary data.</text>
</comment>
<dbReference type="InterPro" id="IPR011071">
    <property type="entry name" value="Lyase_8-like_C"/>
</dbReference>
<protein>
    <submittedName>
        <fullName evidence="1">Uncharacterized protein</fullName>
    </submittedName>
</protein>
<dbReference type="GO" id="GO:0003824">
    <property type="term" value="F:catalytic activity"/>
    <property type="evidence" value="ECO:0007669"/>
    <property type="project" value="UniProtKB-ARBA"/>
</dbReference>
<sequence>MAQLAEKFRANNGLYQVIRKDKDVHIIYDKLSQITGYAFYQPAVIDDKWIKKSISRPSL</sequence>
<name>A0ABD5LTQ2_PROMI</name>
<proteinExistence type="predicted"/>
<dbReference type="SUPFAM" id="SSF49863">
    <property type="entry name" value="Hyaluronate lyase-like, C-terminal domain"/>
    <property type="match status" value="1"/>
</dbReference>
<organism evidence="1">
    <name type="scientific">Proteus mirabilis</name>
    <dbReference type="NCBI Taxonomy" id="584"/>
    <lineage>
        <taxon>Bacteria</taxon>
        <taxon>Pseudomonadati</taxon>
        <taxon>Pseudomonadota</taxon>
        <taxon>Gammaproteobacteria</taxon>
        <taxon>Enterobacterales</taxon>
        <taxon>Morganellaceae</taxon>
        <taxon>Proteus</taxon>
    </lineage>
</organism>
<dbReference type="AlphaFoldDB" id="A0ABD5LTQ2"/>
<dbReference type="Gene3D" id="2.60.220.10">
    <property type="entry name" value="Polysaccharide lyase family 8-like, C-terminal"/>
    <property type="match status" value="1"/>
</dbReference>
<dbReference type="EMBL" id="JADQCH020000001">
    <property type="protein sequence ID" value="MEY2343669.1"/>
    <property type="molecule type" value="Genomic_DNA"/>
</dbReference>